<name>A0AAD9Z108_9LECA</name>
<reference evidence="1" key="1">
    <citation type="submission" date="2022-11" db="EMBL/GenBank/DDBJ databases">
        <title>Chromosomal genome sequence assembly and mating type (MAT) locus characterization of the leprose asexual lichenized fungus Lepraria neglecta (Nyl.) Erichsen.</title>
        <authorList>
            <person name="Allen J.L."/>
            <person name="Pfeffer B."/>
        </authorList>
    </citation>
    <scope>NUCLEOTIDE SEQUENCE</scope>
    <source>
        <strain evidence="1">Allen 5258</strain>
    </source>
</reference>
<dbReference type="EMBL" id="JASNWA010000009">
    <property type="protein sequence ID" value="KAK3169215.1"/>
    <property type="molecule type" value="Genomic_DNA"/>
</dbReference>
<keyword evidence="2" id="KW-1185">Reference proteome</keyword>
<dbReference type="InterPro" id="IPR012349">
    <property type="entry name" value="Split_barrel_FMN-bd"/>
</dbReference>
<dbReference type="InterPro" id="IPR024747">
    <property type="entry name" value="Pyridox_Oxase-rel"/>
</dbReference>
<dbReference type="Pfam" id="PF12900">
    <property type="entry name" value="Pyridox_ox_2"/>
    <property type="match status" value="1"/>
</dbReference>
<dbReference type="PANTHER" id="PTHR34071:SF2">
    <property type="entry name" value="FLAVIN-NUCLEOTIDE-BINDING PROTEIN"/>
    <property type="match status" value="1"/>
</dbReference>
<dbReference type="Gene3D" id="2.30.110.10">
    <property type="entry name" value="Electron Transport, Fmn-binding Protein, Chain A"/>
    <property type="match status" value="1"/>
</dbReference>
<dbReference type="PANTHER" id="PTHR34071">
    <property type="entry name" value="5-NITROIMIDAZOLE ANTIBIOTICS RESISTANCE PROTEIN, NIMA-FAMILY-RELATED PROTEIN-RELATED"/>
    <property type="match status" value="1"/>
</dbReference>
<dbReference type="Proteomes" id="UP001276659">
    <property type="component" value="Unassembled WGS sequence"/>
</dbReference>
<evidence type="ECO:0000313" key="1">
    <source>
        <dbReference type="EMBL" id="KAK3169215.1"/>
    </source>
</evidence>
<proteinExistence type="predicted"/>
<comment type="caution">
    <text evidence="1">The sequence shown here is derived from an EMBL/GenBank/DDBJ whole genome shotgun (WGS) entry which is preliminary data.</text>
</comment>
<dbReference type="SUPFAM" id="SSF50475">
    <property type="entry name" value="FMN-binding split barrel"/>
    <property type="match status" value="1"/>
</dbReference>
<accession>A0AAD9Z108</accession>
<dbReference type="AlphaFoldDB" id="A0AAD9Z108"/>
<protein>
    <recommendedName>
        <fullName evidence="3">Flavin-nucleotide-binding protein</fullName>
    </recommendedName>
</protein>
<evidence type="ECO:0000313" key="2">
    <source>
        <dbReference type="Proteomes" id="UP001276659"/>
    </source>
</evidence>
<organism evidence="1 2">
    <name type="scientific">Lepraria neglecta</name>
    <dbReference type="NCBI Taxonomy" id="209136"/>
    <lineage>
        <taxon>Eukaryota</taxon>
        <taxon>Fungi</taxon>
        <taxon>Dikarya</taxon>
        <taxon>Ascomycota</taxon>
        <taxon>Pezizomycotina</taxon>
        <taxon>Lecanoromycetes</taxon>
        <taxon>OSLEUM clade</taxon>
        <taxon>Lecanoromycetidae</taxon>
        <taxon>Lecanorales</taxon>
        <taxon>Lecanorineae</taxon>
        <taxon>Stereocaulaceae</taxon>
        <taxon>Lepraria</taxon>
    </lineage>
</organism>
<sequence length="264" mass="28776">MAMSTKNAYNAVMRNSVRRARQRAAYDYKTVHSVFNAASIYHVAFLPADPQDDPFPTILPMLGTMCSFSNPTGDLANTPLDIYLHGHAASRLMKLPKDHPDGLPICVSAAILDGIVLALAPFHNSCNYRSAVAHGYAVPVTDEKERLFAMTRITDSLVPGRWDNSRNPPTKGEDRSTGILKVTVETASAKTRVGGPSDDKKDLKDPEVAGSIWTGVVPAWETLGAPQASSENKVIDLPTYLGDWRKSTNHGREQYANAAVNLEK</sequence>
<gene>
    <name evidence="1" type="ORF">OEA41_008598</name>
</gene>
<evidence type="ECO:0008006" key="3">
    <source>
        <dbReference type="Google" id="ProtNLM"/>
    </source>
</evidence>